<dbReference type="GO" id="GO:0003700">
    <property type="term" value="F:DNA-binding transcription factor activity"/>
    <property type="evidence" value="ECO:0007669"/>
    <property type="project" value="InterPro"/>
</dbReference>
<dbReference type="InterPro" id="IPR036390">
    <property type="entry name" value="WH_DNA-bd_sf"/>
</dbReference>
<dbReference type="GO" id="GO:0003677">
    <property type="term" value="F:DNA binding"/>
    <property type="evidence" value="ECO:0007669"/>
    <property type="project" value="UniProtKB-KW"/>
</dbReference>
<comment type="caution">
    <text evidence="5">The sequence shown here is derived from an EMBL/GenBank/DDBJ whole genome shotgun (WGS) entry which is preliminary data.</text>
</comment>
<keyword evidence="3" id="KW-0804">Transcription</keyword>
<dbReference type="InterPro" id="IPR000835">
    <property type="entry name" value="HTH_MarR-typ"/>
</dbReference>
<feature type="domain" description="HTH marR-type" evidence="4">
    <location>
        <begin position="1"/>
        <end position="150"/>
    </location>
</feature>
<dbReference type="Pfam" id="PF12802">
    <property type="entry name" value="MarR_2"/>
    <property type="match status" value="1"/>
</dbReference>
<dbReference type="SUPFAM" id="SSF46785">
    <property type="entry name" value="Winged helix' DNA-binding domain"/>
    <property type="match status" value="1"/>
</dbReference>
<dbReference type="Gene3D" id="1.10.10.10">
    <property type="entry name" value="Winged helix-like DNA-binding domain superfamily/Winged helix DNA-binding domain"/>
    <property type="match status" value="1"/>
</dbReference>
<dbReference type="SMART" id="SM00347">
    <property type="entry name" value="HTH_MARR"/>
    <property type="match status" value="1"/>
</dbReference>
<evidence type="ECO:0000256" key="1">
    <source>
        <dbReference type="ARBA" id="ARBA00023015"/>
    </source>
</evidence>
<keyword evidence="6" id="KW-1185">Reference proteome</keyword>
<keyword evidence="1" id="KW-0805">Transcription regulation</keyword>
<sequence>MLFCQHLERAAMDNRFDTFTGSILELNRIVQRVKDCEMKKLGLKGAHAMVLYQLGRAPEGLSAVQLTDRCREDKAAISRALSQLMTKGLVRKTAPETGRAYRTPFFLTETGAQVVAQLNARIDALFAKGGSLLSPRQRADFYEALELVVRGAEQCVADVCPEPCRKGSC</sequence>
<keyword evidence="2" id="KW-0238">DNA-binding</keyword>
<dbReference type="EMBL" id="SSTM01000002">
    <property type="protein sequence ID" value="TJW11295.1"/>
    <property type="molecule type" value="Genomic_DNA"/>
</dbReference>
<evidence type="ECO:0000313" key="5">
    <source>
        <dbReference type="EMBL" id="TJW11295.1"/>
    </source>
</evidence>
<proteinExistence type="predicted"/>
<evidence type="ECO:0000313" key="6">
    <source>
        <dbReference type="Proteomes" id="UP000309454"/>
    </source>
</evidence>
<accession>A0A4T9TAP1</accession>
<evidence type="ECO:0000256" key="3">
    <source>
        <dbReference type="ARBA" id="ARBA00023163"/>
    </source>
</evidence>
<dbReference type="PANTHER" id="PTHR42756">
    <property type="entry name" value="TRANSCRIPTIONAL REGULATOR, MARR"/>
    <property type="match status" value="1"/>
</dbReference>
<reference evidence="5 6" key="1">
    <citation type="submission" date="2019-04" db="EMBL/GenBank/DDBJ databases">
        <title>Microbes associate with the intestines of laboratory mice.</title>
        <authorList>
            <person name="Navarre W."/>
            <person name="Wong E."/>
            <person name="Huang K.C."/>
            <person name="Tropini C."/>
            <person name="Ng K."/>
            <person name="Yu B."/>
        </authorList>
    </citation>
    <scope>NUCLEOTIDE SEQUENCE [LARGE SCALE GENOMIC DNA]</scope>
    <source>
        <strain evidence="5 6">NM48_B13</strain>
    </source>
</reference>
<dbReference type="AlphaFoldDB" id="A0A4T9TAP1"/>
<gene>
    <name evidence="5" type="ORF">E5982_03530</name>
</gene>
<dbReference type="Proteomes" id="UP000309454">
    <property type="component" value="Unassembled WGS sequence"/>
</dbReference>
<evidence type="ECO:0000256" key="2">
    <source>
        <dbReference type="ARBA" id="ARBA00023125"/>
    </source>
</evidence>
<dbReference type="PROSITE" id="PS50995">
    <property type="entry name" value="HTH_MARR_2"/>
    <property type="match status" value="1"/>
</dbReference>
<name>A0A4T9TAP1_9ACTN</name>
<protein>
    <submittedName>
        <fullName evidence="5">MarR family transcriptional regulator</fullName>
    </submittedName>
</protein>
<dbReference type="PANTHER" id="PTHR42756:SF1">
    <property type="entry name" value="TRANSCRIPTIONAL REPRESSOR OF EMRAB OPERON"/>
    <property type="match status" value="1"/>
</dbReference>
<dbReference type="InterPro" id="IPR036388">
    <property type="entry name" value="WH-like_DNA-bd_sf"/>
</dbReference>
<dbReference type="OrthoDB" id="8640881at2"/>
<organism evidence="5 6">
    <name type="scientific">Parvibacter caecicola</name>
    <dbReference type="NCBI Taxonomy" id="747645"/>
    <lineage>
        <taxon>Bacteria</taxon>
        <taxon>Bacillati</taxon>
        <taxon>Actinomycetota</taxon>
        <taxon>Coriobacteriia</taxon>
        <taxon>Coriobacteriales</taxon>
        <taxon>Coriobacteriaceae</taxon>
        <taxon>Parvibacter</taxon>
    </lineage>
</organism>
<evidence type="ECO:0000259" key="4">
    <source>
        <dbReference type="PROSITE" id="PS50995"/>
    </source>
</evidence>